<feature type="compositionally biased region" description="Low complexity" evidence="10">
    <location>
        <begin position="125"/>
        <end position="160"/>
    </location>
</feature>
<protein>
    <submittedName>
        <fullName evidence="14">Myb family DNA-binding protein, SHAQKYF family</fullName>
    </submittedName>
</protein>
<evidence type="ECO:0000256" key="6">
    <source>
        <dbReference type="ARBA" id="ARBA00023049"/>
    </source>
</evidence>
<keyword evidence="1" id="KW-0645">Protease</keyword>
<evidence type="ECO:0000313" key="14">
    <source>
        <dbReference type="EMBL" id="GBG31880.1"/>
    </source>
</evidence>
<dbReference type="InterPro" id="IPR017884">
    <property type="entry name" value="SANT_dom"/>
</dbReference>
<feature type="domain" description="HTH myb-type" evidence="13">
    <location>
        <begin position="24"/>
        <end position="78"/>
    </location>
</feature>
<dbReference type="Pfam" id="PF00249">
    <property type="entry name" value="Myb_DNA-binding"/>
    <property type="match status" value="1"/>
</dbReference>
<feature type="compositionally biased region" description="Low complexity" evidence="10">
    <location>
        <begin position="250"/>
        <end position="260"/>
    </location>
</feature>
<keyword evidence="5" id="KW-0805">Transcription regulation</keyword>
<gene>
    <name evidence="14" type="ORF">FCC1311_081052</name>
</gene>
<evidence type="ECO:0000256" key="9">
    <source>
        <dbReference type="ARBA" id="ARBA00023242"/>
    </source>
</evidence>
<evidence type="ECO:0000256" key="3">
    <source>
        <dbReference type="ARBA" id="ARBA00022801"/>
    </source>
</evidence>
<evidence type="ECO:0000256" key="7">
    <source>
        <dbReference type="ARBA" id="ARBA00023125"/>
    </source>
</evidence>
<evidence type="ECO:0000256" key="10">
    <source>
        <dbReference type="SAM" id="MobiDB-lite"/>
    </source>
</evidence>
<dbReference type="GO" id="GO:0006508">
    <property type="term" value="P:proteolysis"/>
    <property type="evidence" value="ECO:0007669"/>
    <property type="project" value="UniProtKB-KW"/>
</dbReference>
<feature type="domain" description="Myb-like" evidence="11">
    <location>
        <begin position="24"/>
        <end position="74"/>
    </location>
</feature>
<evidence type="ECO:0000256" key="5">
    <source>
        <dbReference type="ARBA" id="ARBA00023015"/>
    </source>
</evidence>
<dbReference type="InterPro" id="IPR001005">
    <property type="entry name" value="SANT/Myb"/>
</dbReference>
<dbReference type="GO" id="GO:0008237">
    <property type="term" value="F:metallopeptidase activity"/>
    <property type="evidence" value="ECO:0007669"/>
    <property type="project" value="UniProtKB-KW"/>
</dbReference>
<dbReference type="AlphaFoldDB" id="A0A2R5GLX2"/>
<feature type="region of interest" description="Disordered" evidence="10">
    <location>
        <begin position="77"/>
        <end position="202"/>
    </location>
</feature>
<keyword evidence="4" id="KW-0862">Zinc</keyword>
<dbReference type="GO" id="GO:0046872">
    <property type="term" value="F:metal ion binding"/>
    <property type="evidence" value="ECO:0007669"/>
    <property type="project" value="UniProtKB-KW"/>
</dbReference>
<dbReference type="PROSITE" id="PS50090">
    <property type="entry name" value="MYB_LIKE"/>
    <property type="match status" value="1"/>
</dbReference>
<evidence type="ECO:0000259" key="11">
    <source>
        <dbReference type="PROSITE" id="PS50090"/>
    </source>
</evidence>
<dbReference type="InParanoid" id="A0A2R5GLX2"/>
<dbReference type="PROSITE" id="PS51293">
    <property type="entry name" value="SANT"/>
    <property type="match status" value="1"/>
</dbReference>
<dbReference type="InterPro" id="IPR009057">
    <property type="entry name" value="Homeodomain-like_sf"/>
</dbReference>
<dbReference type="PANTHER" id="PTHR12802:SF155">
    <property type="entry name" value="DEUBIQUITINASE MYSM1"/>
    <property type="match status" value="1"/>
</dbReference>
<dbReference type="InterPro" id="IPR006447">
    <property type="entry name" value="Myb_dom_plants"/>
</dbReference>
<evidence type="ECO:0000259" key="12">
    <source>
        <dbReference type="PROSITE" id="PS51293"/>
    </source>
</evidence>
<dbReference type="PANTHER" id="PTHR12802">
    <property type="entry name" value="SWI/SNF COMPLEX-RELATED"/>
    <property type="match status" value="1"/>
</dbReference>
<evidence type="ECO:0000256" key="8">
    <source>
        <dbReference type="ARBA" id="ARBA00023163"/>
    </source>
</evidence>
<dbReference type="SUPFAM" id="SSF46689">
    <property type="entry name" value="Homeodomain-like"/>
    <property type="match status" value="1"/>
</dbReference>
<keyword evidence="6" id="KW-0482">Metalloprotease</keyword>
<evidence type="ECO:0000259" key="13">
    <source>
        <dbReference type="PROSITE" id="PS51294"/>
    </source>
</evidence>
<dbReference type="SMART" id="SM00717">
    <property type="entry name" value="SANT"/>
    <property type="match status" value="1"/>
</dbReference>
<keyword evidence="2" id="KW-0479">Metal-binding</keyword>
<dbReference type="Gene3D" id="1.10.10.60">
    <property type="entry name" value="Homeodomain-like"/>
    <property type="match status" value="1"/>
</dbReference>
<dbReference type="PROSITE" id="PS51294">
    <property type="entry name" value="HTH_MYB"/>
    <property type="match status" value="1"/>
</dbReference>
<keyword evidence="15" id="KW-1185">Reference proteome</keyword>
<dbReference type="OrthoDB" id="118550at2759"/>
<evidence type="ECO:0000313" key="15">
    <source>
        <dbReference type="Proteomes" id="UP000241890"/>
    </source>
</evidence>
<comment type="caution">
    <text evidence="14">The sequence shown here is derived from an EMBL/GenBank/DDBJ whole genome shotgun (WGS) entry which is preliminary data.</text>
</comment>
<keyword evidence="8" id="KW-0804">Transcription</keyword>
<keyword evidence="7 14" id="KW-0238">DNA-binding</keyword>
<dbReference type="FunFam" id="1.10.10.60:FF:000151">
    <property type="entry name" value="histone H2A deubiquitinase MYSM1 isoform X2"/>
    <property type="match status" value="1"/>
</dbReference>
<name>A0A2R5GLX2_9STRA</name>
<keyword evidence="9" id="KW-0539">Nucleus</keyword>
<feature type="region of interest" description="Disordered" evidence="10">
    <location>
        <begin position="1"/>
        <end position="28"/>
    </location>
</feature>
<dbReference type="EMBL" id="BEYU01000109">
    <property type="protein sequence ID" value="GBG31880.1"/>
    <property type="molecule type" value="Genomic_DNA"/>
</dbReference>
<dbReference type="InterPro" id="IPR017930">
    <property type="entry name" value="Myb_dom"/>
</dbReference>
<reference evidence="14 15" key="1">
    <citation type="submission" date="2017-12" db="EMBL/GenBank/DDBJ databases">
        <title>Sequencing, de novo assembly and annotation of complete genome of a new Thraustochytrid species, strain FCC1311.</title>
        <authorList>
            <person name="Sedici K."/>
            <person name="Godart F."/>
            <person name="Aiese Cigliano R."/>
            <person name="Sanseverino W."/>
            <person name="Barakat M."/>
            <person name="Ortet P."/>
            <person name="Marechal E."/>
            <person name="Cagnac O."/>
            <person name="Amato A."/>
        </authorList>
    </citation>
    <scope>NUCLEOTIDE SEQUENCE [LARGE SCALE GENOMIC DNA]</scope>
</reference>
<dbReference type="CDD" id="cd00167">
    <property type="entry name" value="SANT"/>
    <property type="match status" value="1"/>
</dbReference>
<dbReference type="NCBIfam" id="TIGR01557">
    <property type="entry name" value="myb_SHAQKYF"/>
    <property type="match status" value="1"/>
</dbReference>
<evidence type="ECO:0000256" key="4">
    <source>
        <dbReference type="ARBA" id="ARBA00022833"/>
    </source>
</evidence>
<dbReference type="GO" id="GO:0003677">
    <property type="term" value="F:DNA binding"/>
    <property type="evidence" value="ECO:0007669"/>
    <property type="project" value="UniProtKB-KW"/>
</dbReference>
<proteinExistence type="predicted"/>
<accession>A0A2R5GLX2</accession>
<sequence>MAAKASYDDEESEALAKGGGSGSGSFINAGRWTHEEHSIFLEGLKLHGKEWKKISDMIQTRTVVQIRTHAQKYFQKVAKSTGGPVMSTSKKGDVIRPPARKRRNADPSDTDDAGEDSPKNKRRASPANAPRAGAAASSSATASPGAALAPPAPAASSIATPAPPARKPNSIRVPSFSKPSGRGASSRAKPEDAAGGHTPRTVAAATILLRPRIQHRLATGSDTPKTRDQALWLASQQERAAQVLGKPRRSGSGSNNNSKKALSWDAAAD</sequence>
<feature type="domain" description="SANT" evidence="12">
    <location>
        <begin position="31"/>
        <end position="78"/>
    </location>
</feature>
<dbReference type="Proteomes" id="UP000241890">
    <property type="component" value="Unassembled WGS sequence"/>
</dbReference>
<feature type="region of interest" description="Disordered" evidence="10">
    <location>
        <begin position="215"/>
        <end position="269"/>
    </location>
</feature>
<evidence type="ECO:0000256" key="2">
    <source>
        <dbReference type="ARBA" id="ARBA00022723"/>
    </source>
</evidence>
<evidence type="ECO:0000256" key="1">
    <source>
        <dbReference type="ARBA" id="ARBA00022670"/>
    </source>
</evidence>
<organism evidence="14 15">
    <name type="scientific">Hondaea fermentalgiana</name>
    <dbReference type="NCBI Taxonomy" id="2315210"/>
    <lineage>
        <taxon>Eukaryota</taxon>
        <taxon>Sar</taxon>
        <taxon>Stramenopiles</taxon>
        <taxon>Bigyra</taxon>
        <taxon>Labyrinthulomycetes</taxon>
        <taxon>Thraustochytrida</taxon>
        <taxon>Thraustochytriidae</taxon>
        <taxon>Hondaea</taxon>
    </lineage>
</organism>
<keyword evidence="3" id="KW-0378">Hydrolase</keyword>